<keyword evidence="5" id="KW-0418">Kinase</keyword>
<evidence type="ECO:0000256" key="4">
    <source>
        <dbReference type="ARBA" id="ARBA00022741"/>
    </source>
</evidence>
<accession>A0A7I7U2F4</accession>
<feature type="transmembrane region" description="Helical" evidence="11">
    <location>
        <begin position="325"/>
        <end position="344"/>
    </location>
</feature>
<dbReference type="EC" id="2.7.11.1" evidence="1"/>
<evidence type="ECO:0000256" key="5">
    <source>
        <dbReference type="ARBA" id="ARBA00022777"/>
    </source>
</evidence>
<dbReference type="FunFam" id="3.30.200.20:FF:000035">
    <property type="entry name" value="Serine/threonine protein kinase Stk1"/>
    <property type="match status" value="1"/>
</dbReference>
<evidence type="ECO:0000256" key="10">
    <source>
        <dbReference type="SAM" id="MobiDB-lite"/>
    </source>
</evidence>
<dbReference type="AlphaFoldDB" id="A0A7I7U2F4"/>
<keyword evidence="11" id="KW-1133">Transmembrane helix</keyword>
<protein>
    <recommendedName>
        <fullName evidence="1">non-specific serine/threonine protein kinase</fullName>
        <ecNumber evidence="1">2.7.11.1</ecNumber>
    </recommendedName>
</protein>
<dbReference type="InterPro" id="IPR000719">
    <property type="entry name" value="Prot_kinase_dom"/>
</dbReference>
<dbReference type="GO" id="GO:0080090">
    <property type="term" value="P:regulation of primary metabolic process"/>
    <property type="evidence" value="ECO:0007669"/>
    <property type="project" value="UniProtKB-ARBA"/>
</dbReference>
<dbReference type="Gene3D" id="1.10.510.10">
    <property type="entry name" value="Transferase(Phosphotransferase) domain 1"/>
    <property type="match status" value="1"/>
</dbReference>
<feature type="compositionally biased region" description="Low complexity" evidence="10">
    <location>
        <begin position="352"/>
        <end position="387"/>
    </location>
</feature>
<evidence type="ECO:0000256" key="1">
    <source>
        <dbReference type="ARBA" id="ARBA00012513"/>
    </source>
</evidence>
<dbReference type="Gene3D" id="3.30.200.20">
    <property type="entry name" value="Phosphorylase Kinase, domain 1"/>
    <property type="match status" value="1"/>
</dbReference>
<dbReference type="Pfam" id="PF00069">
    <property type="entry name" value="Pkinase"/>
    <property type="match status" value="1"/>
</dbReference>
<gene>
    <name evidence="13" type="ORF">MPRF_19720</name>
</gene>
<feature type="compositionally biased region" description="Gly residues" evidence="10">
    <location>
        <begin position="407"/>
        <end position="419"/>
    </location>
</feature>
<evidence type="ECO:0000313" key="14">
    <source>
        <dbReference type="Proteomes" id="UP000466554"/>
    </source>
</evidence>
<keyword evidence="6 9" id="KW-0067">ATP-binding</keyword>
<dbReference type="CDD" id="cd14014">
    <property type="entry name" value="STKc_PknB_like"/>
    <property type="match status" value="1"/>
</dbReference>
<evidence type="ECO:0000256" key="7">
    <source>
        <dbReference type="ARBA" id="ARBA00047899"/>
    </source>
</evidence>
<evidence type="ECO:0000256" key="2">
    <source>
        <dbReference type="ARBA" id="ARBA00022527"/>
    </source>
</evidence>
<evidence type="ECO:0000256" key="8">
    <source>
        <dbReference type="ARBA" id="ARBA00048679"/>
    </source>
</evidence>
<keyword evidence="2" id="KW-0723">Serine/threonine-protein kinase</keyword>
<dbReference type="GO" id="GO:0004674">
    <property type="term" value="F:protein serine/threonine kinase activity"/>
    <property type="evidence" value="ECO:0007669"/>
    <property type="project" value="UniProtKB-KW"/>
</dbReference>
<comment type="catalytic activity">
    <reaction evidence="7">
        <text>L-threonyl-[protein] + ATP = O-phospho-L-threonyl-[protein] + ADP + H(+)</text>
        <dbReference type="Rhea" id="RHEA:46608"/>
        <dbReference type="Rhea" id="RHEA-COMP:11060"/>
        <dbReference type="Rhea" id="RHEA-COMP:11605"/>
        <dbReference type="ChEBI" id="CHEBI:15378"/>
        <dbReference type="ChEBI" id="CHEBI:30013"/>
        <dbReference type="ChEBI" id="CHEBI:30616"/>
        <dbReference type="ChEBI" id="CHEBI:61977"/>
        <dbReference type="ChEBI" id="CHEBI:456216"/>
        <dbReference type="EC" id="2.7.11.1"/>
    </reaction>
</comment>
<sequence length="419" mass="43482">MTAEVLAGRYELRGLLGRGGMAEVRDAWDTRLHRNVAVKLLYPAQSGDAAARARFEDEARSAARLSHPNIVAIHDFGEHEDAPFIVMERLPGRTLADLIEQGPLPAVRVRRMLDEVLAALAVAHSAGVLHRDIKPANILLSAEGNSVKVADFGIAKSGGSAHTATGTIVGTMSYLSPQRVTGAPASVSDDLYAVGVMGYEALLGRRAFPQDNPAALARAILDVPPPPLRVLGTDADPALCTVIDRAMSRDPRLRFGSAAQMRAALAGDPAALGVEPVTVLTGPPQPPSTRVMAQPFSGPFSGPFPPPARYPTAPPTAPPTRARKYLLAVAAVLAFAVAALALALEPFSSPAPLETVSTSTPVPPRTTTAPPTTPTPLSTAPAAVVPAVEPPAPREGPKKGPPDKKGGPGNNGHGNGKPN</sequence>
<keyword evidence="11" id="KW-0472">Membrane</keyword>
<dbReference type="PROSITE" id="PS50011">
    <property type="entry name" value="PROTEIN_KINASE_DOM"/>
    <property type="match status" value="1"/>
</dbReference>
<reference evidence="13 14" key="1">
    <citation type="journal article" date="2019" name="Emerg. Microbes Infect.">
        <title>Comprehensive subspecies identification of 175 nontuberculous mycobacteria species based on 7547 genomic profiles.</title>
        <authorList>
            <person name="Matsumoto Y."/>
            <person name="Kinjo T."/>
            <person name="Motooka D."/>
            <person name="Nabeya D."/>
            <person name="Jung N."/>
            <person name="Uechi K."/>
            <person name="Horii T."/>
            <person name="Iida T."/>
            <person name="Fujita J."/>
            <person name="Nakamura S."/>
        </authorList>
    </citation>
    <scope>NUCLEOTIDE SEQUENCE [LARGE SCALE GENOMIC DNA]</scope>
    <source>
        <strain evidence="13 14">JCM 6367</strain>
    </source>
</reference>
<keyword evidence="11" id="KW-0812">Transmembrane</keyword>
<dbReference type="PANTHER" id="PTHR43289:SF6">
    <property type="entry name" value="SERINE_THREONINE-PROTEIN KINASE NEKL-3"/>
    <property type="match status" value="1"/>
</dbReference>
<dbReference type="Proteomes" id="UP000466554">
    <property type="component" value="Chromosome"/>
</dbReference>
<keyword evidence="3" id="KW-0808">Transferase</keyword>
<dbReference type="SMART" id="SM00220">
    <property type="entry name" value="S_TKc"/>
    <property type="match status" value="1"/>
</dbReference>
<feature type="domain" description="Protein kinase" evidence="12">
    <location>
        <begin position="10"/>
        <end position="271"/>
    </location>
</feature>
<evidence type="ECO:0000313" key="13">
    <source>
        <dbReference type="EMBL" id="BBY75073.1"/>
    </source>
</evidence>
<evidence type="ECO:0000256" key="3">
    <source>
        <dbReference type="ARBA" id="ARBA00022679"/>
    </source>
</evidence>
<dbReference type="RefSeq" id="WP_104862613.1">
    <property type="nucleotide sequence ID" value="NZ_AP022598.1"/>
</dbReference>
<evidence type="ECO:0000256" key="11">
    <source>
        <dbReference type="SAM" id="Phobius"/>
    </source>
</evidence>
<dbReference type="SUPFAM" id="SSF56112">
    <property type="entry name" value="Protein kinase-like (PK-like)"/>
    <property type="match status" value="1"/>
</dbReference>
<dbReference type="InterPro" id="IPR008271">
    <property type="entry name" value="Ser/Thr_kinase_AS"/>
</dbReference>
<feature type="compositionally biased region" description="Pro residues" evidence="10">
    <location>
        <begin position="302"/>
        <end position="318"/>
    </location>
</feature>
<evidence type="ECO:0000256" key="6">
    <source>
        <dbReference type="ARBA" id="ARBA00022840"/>
    </source>
</evidence>
<feature type="binding site" evidence="9">
    <location>
        <position position="39"/>
    </location>
    <ligand>
        <name>ATP</name>
        <dbReference type="ChEBI" id="CHEBI:30616"/>
    </ligand>
</feature>
<dbReference type="InterPro" id="IPR017441">
    <property type="entry name" value="Protein_kinase_ATP_BS"/>
</dbReference>
<keyword evidence="4 9" id="KW-0547">Nucleotide-binding</keyword>
<evidence type="ECO:0000256" key="9">
    <source>
        <dbReference type="PROSITE-ProRule" id="PRU10141"/>
    </source>
</evidence>
<feature type="region of interest" description="Disordered" evidence="10">
    <location>
        <begin position="299"/>
        <end position="318"/>
    </location>
</feature>
<name>A0A7I7U2F4_MYCPF</name>
<dbReference type="GO" id="GO:0005524">
    <property type="term" value="F:ATP binding"/>
    <property type="evidence" value="ECO:0007669"/>
    <property type="project" value="UniProtKB-UniRule"/>
</dbReference>
<dbReference type="PROSITE" id="PS00108">
    <property type="entry name" value="PROTEIN_KINASE_ST"/>
    <property type="match status" value="1"/>
</dbReference>
<dbReference type="PANTHER" id="PTHR43289">
    <property type="entry name" value="MITOGEN-ACTIVATED PROTEIN KINASE KINASE KINASE 20-RELATED"/>
    <property type="match status" value="1"/>
</dbReference>
<feature type="region of interest" description="Disordered" evidence="10">
    <location>
        <begin position="350"/>
        <end position="419"/>
    </location>
</feature>
<dbReference type="PROSITE" id="PS00107">
    <property type="entry name" value="PROTEIN_KINASE_ATP"/>
    <property type="match status" value="1"/>
</dbReference>
<organism evidence="13 14">
    <name type="scientific">Mycolicibacterium parafortuitum</name>
    <name type="common">Mycobacterium parafortuitum</name>
    <dbReference type="NCBI Taxonomy" id="39692"/>
    <lineage>
        <taxon>Bacteria</taxon>
        <taxon>Bacillati</taxon>
        <taxon>Actinomycetota</taxon>
        <taxon>Actinomycetes</taxon>
        <taxon>Mycobacteriales</taxon>
        <taxon>Mycobacteriaceae</taxon>
        <taxon>Mycolicibacterium</taxon>
    </lineage>
</organism>
<proteinExistence type="predicted"/>
<dbReference type="EMBL" id="AP022598">
    <property type="protein sequence ID" value="BBY75073.1"/>
    <property type="molecule type" value="Genomic_DNA"/>
</dbReference>
<feature type="compositionally biased region" description="Basic and acidic residues" evidence="10">
    <location>
        <begin position="395"/>
        <end position="406"/>
    </location>
</feature>
<comment type="catalytic activity">
    <reaction evidence="8">
        <text>L-seryl-[protein] + ATP = O-phospho-L-seryl-[protein] + ADP + H(+)</text>
        <dbReference type="Rhea" id="RHEA:17989"/>
        <dbReference type="Rhea" id="RHEA-COMP:9863"/>
        <dbReference type="Rhea" id="RHEA-COMP:11604"/>
        <dbReference type="ChEBI" id="CHEBI:15378"/>
        <dbReference type="ChEBI" id="CHEBI:29999"/>
        <dbReference type="ChEBI" id="CHEBI:30616"/>
        <dbReference type="ChEBI" id="CHEBI:83421"/>
        <dbReference type="ChEBI" id="CHEBI:456216"/>
        <dbReference type="EC" id="2.7.11.1"/>
    </reaction>
</comment>
<evidence type="ECO:0000259" key="12">
    <source>
        <dbReference type="PROSITE" id="PS50011"/>
    </source>
</evidence>
<dbReference type="InterPro" id="IPR011009">
    <property type="entry name" value="Kinase-like_dom_sf"/>
</dbReference>